<dbReference type="Proteomes" id="UP000660339">
    <property type="component" value="Unassembled WGS sequence"/>
</dbReference>
<reference evidence="1" key="1">
    <citation type="submission" date="2021-01" db="EMBL/GenBank/DDBJ databases">
        <title>Whole genome shotgun sequence of Catellatospora methionotrophica NBRC 14553.</title>
        <authorList>
            <person name="Komaki H."/>
            <person name="Tamura T."/>
        </authorList>
    </citation>
    <scope>NUCLEOTIDE SEQUENCE</scope>
    <source>
        <strain evidence="1">NBRC 14553</strain>
    </source>
</reference>
<dbReference type="AlphaFoldDB" id="A0A8J3LFY3"/>
<protein>
    <submittedName>
        <fullName evidence="1">Uncharacterized protein</fullName>
    </submittedName>
</protein>
<comment type="caution">
    <text evidence="1">The sequence shown here is derived from an EMBL/GenBank/DDBJ whole genome shotgun (WGS) entry which is preliminary data.</text>
</comment>
<name>A0A8J3LFY3_9ACTN</name>
<dbReference type="RefSeq" id="WP_166388285.1">
    <property type="nucleotide sequence ID" value="NZ_BAAATT010000004.1"/>
</dbReference>
<proteinExistence type="predicted"/>
<dbReference type="EMBL" id="BONJ01000041">
    <property type="protein sequence ID" value="GIG18607.1"/>
    <property type="molecule type" value="Genomic_DNA"/>
</dbReference>
<evidence type="ECO:0000313" key="1">
    <source>
        <dbReference type="EMBL" id="GIG18607.1"/>
    </source>
</evidence>
<accession>A0A8J3LFY3</accession>
<keyword evidence="2" id="KW-1185">Reference proteome</keyword>
<sequence>MALAHSKRTVVKLDGDDLSAFTNTSNFEKNGDEHDVTTYGKDAHVVAGGLLGGSATMGGFYDTAVGGPRAIIEPLVGTVVEFIRQPEGTGSTKPQDKVDVLVKKYTESNPVADYVTWSCDMTFSDTIDSTAQSA</sequence>
<evidence type="ECO:0000313" key="2">
    <source>
        <dbReference type="Proteomes" id="UP000660339"/>
    </source>
</evidence>
<organism evidence="1 2">
    <name type="scientific">Catellatospora methionotrophica</name>
    <dbReference type="NCBI Taxonomy" id="121620"/>
    <lineage>
        <taxon>Bacteria</taxon>
        <taxon>Bacillati</taxon>
        <taxon>Actinomycetota</taxon>
        <taxon>Actinomycetes</taxon>
        <taxon>Micromonosporales</taxon>
        <taxon>Micromonosporaceae</taxon>
        <taxon>Catellatospora</taxon>
    </lineage>
</organism>
<gene>
    <name evidence="1" type="ORF">Cme02nite_69390</name>
</gene>